<keyword evidence="6 10" id="KW-0808">Transferase</keyword>
<reference evidence="11 12" key="1">
    <citation type="submission" date="2024-03" db="EMBL/GenBank/DDBJ databases">
        <title>High-quality draft genome sequence of Oceanobacter sp. wDCs-4.</title>
        <authorList>
            <person name="Dong C."/>
        </authorList>
    </citation>
    <scope>NUCLEOTIDE SEQUENCE [LARGE SCALE GENOMIC DNA]</scope>
    <source>
        <strain evidence="12">wDCs-4</strain>
    </source>
</reference>
<dbReference type="InterPro" id="IPR017853">
    <property type="entry name" value="GH"/>
</dbReference>
<proteinExistence type="inferred from homology"/>
<dbReference type="PANTHER" id="PTHR32438:SF5">
    <property type="entry name" value="4-ALPHA-GLUCANOTRANSFERASE DPE1, CHLOROPLASTIC_AMYLOPLASTIC"/>
    <property type="match status" value="1"/>
</dbReference>
<evidence type="ECO:0000313" key="11">
    <source>
        <dbReference type="EMBL" id="MFK4752957.1"/>
    </source>
</evidence>
<evidence type="ECO:0000256" key="2">
    <source>
        <dbReference type="ARBA" id="ARBA00005684"/>
    </source>
</evidence>
<keyword evidence="12" id="KW-1185">Reference proteome</keyword>
<dbReference type="EMBL" id="JBBKTX010000012">
    <property type="protein sequence ID" value="MFK4752957.1"/>
    <property type="molecule type" value="Genomic_DNA"/>
</dbReference>
<evidence type="ECO:0000256" key="6">
    <source>
        <dbReference type="ARBA" id="ARBA00022679"/>
    </source>
</evidence>
<gene>
    <name evidence="11" type="primary">malQ</name>
    <name evidence="11" type="ORF">WG929_11100</name>
</gene>
<evidence type="ECO:0000256" key="3">
    <source>
        <dbReference type="ARBA" id="ARBA00012560"/>
    </source>
</evidence>
<evidence type="ECO:0000256" key="1">
    <source>
        <dbReference type="ARBA" id="ARBA00000439"/>
    </source>
</evidence>
<dbReference type="Gene3D" id="3.20.20.80">
    <property type="entry name" value="Glycosidases"/>
    <property type="match status" value="2"/>
</dbReference>
<sequence length="463" mass="51422">MATTATAATTVTTATTDARCAGILLHPTSLPSGKLDATAGTFLDWMTAAHLTVWQMLPLTEPLDGLSPYQGISAFAFNPALLPDNWQAEVDPQALATFMANPPHWLLPYARFTLLKSLFGGSAWNQWPDIYKFRNPQALAQLDQSHVAELQAICTQQFALIQCWQQLKADANTRGIRLFGDIPIFVAYDSVDVWSNPDEFRLDDNLDPTVVTGVPPDYFSETGQRWGNPHYNWPTMEANGFHWWQQRMAWSLELFDLVRIDHFRGLEASWEIVASEPTAMQGTWVKAPGHKLLAALQASHNPLPVIAEDLGIITPEVVALKESFGLPGMSVLQFGFNGLPDNPHALAEQVENSVVYTGTHDNETTLGWWQALQDEGQKSWILSQLDLTTGDMPWPLINAAFHSPAHMAIVPLQDFLGLDNQARMNTPGTIVDNWQWRYDPQQLTSTLAQRIAALADAAKRSPC</sequence>
<dbReference type="SUPFAM" id="SSF51445">
    <property type="entry name" value="(Trans)glycosidases"/>
    <property type="match status" value="1"/>
</dbReference>
<dbReference type="PANTHER" id="PTHR32438">
    <property type="entry name" value="4-ALPHA-GLUCANOTRANSFERASE DPE1, CHLOROPLASTIC/AMYLOPLASTIC"/>
    <property type="match status" value="1"/>
</dbReference>
<dbReference type="Proteomes" id="UP001620597">
    <property type="component" value="Unassembled WGS sequence"/>
</dbReference>
<evidence type="ECO:0000256" key="8">
    <source>
        <dbReference type="ARBA" id="ARBA00031423"/>
    </source>
</evidence>
<protein>
    <recommendedName>
        <fullName evidence="4 10">4-alpha-glucanotransferase</fullName>
        <ecNumber evidence="3 10">2.4.1.25</ecNumber>
    </recommendedName>
    <alternativeName>
        <fullName evidence="8 10">Amylomaltase</fullName>
    </alternativeName>
    <alternativeName>
        <fullName evidence="9 10">Disproportionating enzyme</fullName>
    </alternativeName>
</protein>
<evidence type="ECO:0000256" key="4">
    <source>
        <dbReference type="ARBA" id="ARBA00020295"/>
    </source>
</evidence>
<keyword evidence="5 10" id="KW-0328">Glycosyltransferase</keyword>
<comment type="catalytic activity">
    <reaction evidence="1 10">
        <text>Transfers a segment of a (1-&gt;4)-alpha-D-glucan to a new position in an acceptor, which may be glucose or a (1-&gt;4)-alpha-D-glucan.</text>
        <dbReference type="EC" id="2.4.1.25"/>
    </reaction>
</comment>
<dbReference type="RefSeq" id="WP_416206073.1">
    <property type="nucleotide sequence ID" value="NZ_JBBKTX010000012.1"/>
</dbReference>
<accession>A0ABW8NJ18</accession>
<dbReference type="EC" id="2.4.1.25" evidence="3 10"/>
<evidence type="ECO:0000256" key="10">
    <source>
        <dbReference type="RuleBase" id="RU361207"/>
    </source>
</evidence>
<dbReference type="GO" id="GO:0004134">
    <property type="term" value="F:4-alpha-glucanotransferase activity"/>
    <property type="evidence" value="ECO:0007669"/>
    <property type="project" value="UniProtKB-EC"/>
</dbReference>
<name>A0ABW8NJ18_9GAMM</name>
<comment type="caution">
    <text evidence="11">The sequence shown here is derived from an EMBL/GenBank/DDBJ whole genome shotgun (WGS) entry which is preliminary data.</text>
</comment>
<keyword evidence="7 10" id="KW-0119">Carbohydrate metabolism</keyword>
<evidence type="ECO:0000256" key="7">
    <source>
        <dbReference type="ARBA" id="ARBA00023277"/>
    </source>
</evidence>
<dbReference type="NCBIfam" id="TIGR00217">
    <property type="entry name" value="malQ"/>
    <property type="match status" value="1"/>
</dbReference>
<evidence type="ECO:0000313" key="12">
    <source>
        <dbReference type="Proteomes" id="UP001620597"/>
    </source>
</evidence>
<evidence type="ECO:0000256" key="5">
    <source>
        <dbReference type="ARBA" id="ARBA00022676"/>
    </source>
</evidence>
<comment type="similarity">
    <text evidence="2 10">Belongs to the disproportionating enzyme family.</text>
</comment>
<organism evidence="11 12">
    <name type="scientific">Oceanobacter antarcticus</name>
    <dbReference type="NCBI Taxonomy" id="3133425"/>
    <lineage>
        <taxon>Bacteria</taxon>
        <taxon>Pseudomonadati</taxon>
        <taxon>Pseudomonadota</taxon>
        <taxon>Gammaproteobacteria</taxon>
        <taxon>Oceanospirillales</taxon>
        <taxon>Oceanospirillaceae</taxon>
        <taxon>Oceanobacter</taxon>
    </lineage>
</organism>
<dbReference type="InterPro" id="IPR003385">
    <property type="entry name" value="Glyco_hydro_77"/>
</dbReference>
<evidence type="ECO:0000256" key="9">
    <source>
        <dbReference type="ARBA" id="ARBA00031501"/>
    </source>
</evidence>
<dbReference type="Pfam" id="PF02446">
    <property type="entry name" value="Glyco_hydro_77"/>
    <property type="match status" value="2"/>
</dbReference>